<feature type="signal peptide" evidence="11">
    <location>
        <begin position="1"/>
        <end position="21"/>
    </location>
</feature>
<dbReference type="GO" id="GO:0005507">
    <property type="term" value="F:copper ion binding"/>
    <property type="evidence" value="ECO:0007669"/>
    <property type="project" value="InterPro"/>
</dbReference>
<name>A0AAE4CYH2_9ACTN</name>
<dbReference type="InterPro" id="IPR011707">
    <property type="entry name" value="Cu-oxidase-like_N"/>
</dbReference>
<evidence type="ECO:0000256" key="4">
    <source>
        <dbReference type="ARBA" id="ARBA00023002"/>
    </source>
</evidence>
<dbReference type="CDD" id="cd04232">
    <property type="entry name" value="CuRO_1_CueO_FtsP"/>
    <property type="match status" value="1"/>
</dbReference>
<dbReference type="RefSeq" id="WP_310425030.1">
    <property type="nucleotide sequence ID" value="NZ_JAVDYC010000001.1"/>
</dbReference>
<keyword evidence="3" id="KW-0479">Metal-binding</keyword>
<dbReference type="PANTHER" id="PTHR48267:SF1">
    <property type="entry name" value="BILIRUBIN OXIDASE"/>
    <property type="match status" value="1"/>
</dbReference>
<evidence type="ECO:0000256" key="6">
    <source>
        <dbReference type="ARBA" id="ARBA00041027"/>
    </source>
</evidence>
<sequence>MMRAGRRSVLLLGALAGLSAACRPEARGAAPAAPAPGGPDTGFTDDLRIPPLAPSTIDPDGARRFDLGLRADGRSAFLPGRTTPTWGIDGDYLGPTVRVRTGERVRMTVTSALPERTSMHWHGMLLPARMDGGPHQPIEPGATWRPEWTIRQPAATLWYHPHAHGSTAVHVHRGLAGLLYVDDPGRAGLPDRYGVDDIPLILQDRSFTPDGAFVEDGVDSGTYGLLGDTMLVNGVHRPRLRLGVRTVRLRILNAANARVFHVGLADDRPFRVIGTDAGPLDRAVETTRVRLSPGERAEIVLTLAAGERVTLDSRGPADGTEPETGAFPLLLIEVATGAEPAAALPETPGPAPEPFRDTGVVRRFRLDQLDINGRRGDPARIDEVVPAGAHETWEITNGPYAHSFHIHGAHFRVLATEGAAAGPKDTVFVPPGASLRLAVRFGTDTDPATPYMYHCHLLRHEDGGMSGQFVVVPPGTERQVSRSLPGHHH</sequence>
<dbReference type="PROSITE" id="PS51257">
    <property type="entry name" value="PROKAR_LIPOPROTEIN"/>
    <property type="match status" value="1"/>
</dbReference>
<feature type="domain" description="Plastocyanin-like" evidence="12">
    <location>
        <begin position="367"/>
        <end position="473"/>
    </location>
</feature>
<dbReference type="Proteomes" id="UP001183629">
    <property type="component" value="Unassembled WGS sequence"/>
</dbReference>
<dbReference type="EMBL" id="JAVDYC010000001">
    <property type="protein sequence ID" value="MDR7327583.1"/>
    <property type="molecule type" value="Genomic_DNA"/>
</dbReference>
<proteinExistence type="inferred from homology"/>
<dbReference type="Pfam" id="PF07732">
    <property type="entry name" value="Cu-oxidase_3"/>
    <property type="match status" value="1"/>
</dbReference>
<evidence type="ECO:0000256" key="3">
    <source>
        <dbReference type="ARBA" id="ARBA00022723"/>
    </source>
</evidence>
<evidence type="ECO:0000256" key="10">
    <source>
        <dbReference type="SAM" id="MobiDB-lite"/>
    </source>
</evidence>
<dbReference type="Pfam" id="PF07731">
    <property type="entry name" value="Cu-oxidase_2"/>
    <property type="match status" value="1"/>
</dbReference>
<dbReference type="EC" id="1.16.3.4" evidence="5"/>
<evidence type="ECO:0000256" key="9">
    <source>
        <dbReference type="ARBA" id="ARBA00048092"/>
    </source>
</evidence>
<protein>
    <recommendedName>
        <fullName evidence="6">Multicopper oxidase CueO</fullName>
        <ecNumber evidence="5">1.16.3.4</ecNumber>
    </recommendedName>
    <alternativeName>
        <fullName evidence="7">Copper efflux oxidase</fullName>
    </alternativeName>
    <alternativeName>
        <fullName evidence="8">Cuprous oxidase</fullName>
    </alternativeName>
</protein>
<evidence type="ECO:0000256" key="7">
    <source>
        <dbReference type="ARBA" id="ARBA00042896"/>
    </source>
</evidence>
<comment type="catalytic activity">
    <reaction evidence="9">
        <text>4 Cu(+) + O2 + 4 H(+) = 4 Cu(2+) + 2 H2O</text>
        <dbReference type="Rhea" id="RHEA:30083"/>
        <dbReference type="ChEBI" id="CHEBI:15377"/>
        <dbReference type="ChEBI" id="CHEBI:15378"/>
        <dbReference type="ChEBI" id="CHEBI:15379"/>
        <dbReference type="ChEBI" id="CHEBI:29036"/>
        <dbReference type="ChEBI" id="CHEBI:49552"/>
        <dbReference type="EC" id="1.16.3.4"/>
    </reaction>
    <physiologicalReaction direction="left-to-right" evidence="9">
        <dbReference type="Rhea" id="RHEA:30084"/>
    </physiologicalReaction>
</comment>
<evidence type="ECO:0000259" key="13">
    <source>
        <dbReference type="Pfam" id="PF07732"/>
    </source>
</evidence>
<keyword evidence="4" id="KW-0560">Oxidoreductase</keyword>
<evidence type="ECO:0000259" key="12">
    <source>
        <dbReference type="Pfam" id="PF07731"/>
    </source>
</evidence>
<reference evidence="14 15" key="1">
    <citation type="submission" date="2023-07" db="EMBL/GenBank/DDBJ databases">
        <title>Sequencing the genomes of 1000 actinobacteria strains.</title>
        <authorList>
            <person name="Klenk H.-P."/>
        </authorList>
    </citation>
    <scope>NUCLEOTIDE SEQUENCE [LARGE SCALE GENOMIC DNA]</scope>
    <source>
        <strain evidence="14 15">DSM 44711</strain>
    </source>
</reference>
<evidence type="ECO:0000256" key="11">
    <source>
        <dbReference type="SAM" id="SignalP"/>
    </source>
</evidence>
<dbReference type="InterPro" id="IPR011706">
    <property type="entry name" value="Cu-oxidase_C"/>
</dbReference>
<feature type="region of interest" description="Disordered" evidence="10">
    <location>
        <begin position="28"/>
        <end position="60"/>
    </location>
</feature>
<dbReference type="SUPFAM" id="SSF49503">
    <property type="entry name" value="Cupredoxins"/>
    <property type="match status" value="2"/>
</dbReference>
<dbReference type="InterPro" id="IPR002355">
    <property type="entry name" value="Cu_oxidase_Cu_BS"/>
</dbReference>
<dbReference type="PROSITE" id="PS51318">
    <property type="entry name" value="TAT"/>
    <property type="match status" value="1"/>
</dbReference>
<keyword evidence="11" id="KW-0732">Signal</keyword>
<dbReference type="Gene3D" id="2.60.40.420">
    <property type="entry name" value="Cupredoxins - blue copper proteins"/>
    <property type="match status" value="3"/>
</dbReference>
<dbReference type="PROSITE" id="PS00080">
    <property type="entry name" value="MULTICOPPER_OXIDASE2"/>
    <property type="match status" value="1"/>
</dbReference>
<evidence type="ECO:0000256" key="1">
    <source>
        <dbReference type="ARBA" id="ARBA00010609"/>
    </source>
</evidence>
<comment type="similarity">
    <text evidence="1">Belongs to the multicopper oxidase family.</text>
</comment>
<dbReference type="InterPro" id="IPR006311">
    <property type="entry name" value="TAT_signal"/>
</dbReference>
<comment type="caution">
    <text evidence="14">The sequence shown here is derived from an EMBL/GenBank/DDBJ whole genome shotgun (WGS) entry which is preliminary data.</text>
</comment>
<keyword evidence="15" id="KW-1185">Reference proteome</keyword>
<feature type="domain" description="Plastocyanin-like" evidence="13">
    <location>
        <begin position="78"/>
        <end position="184"/>
    </location>
</feature>
<dbReference type="AlphaFoldDB" id="A0AAE4CYH2"/>
<accession>A0AAE4CYH2</accession>
<evidence type="ECO:0000313" key="15">
    <source>
        <dbReference type="Proteomes" id="UP001183629"/>
    </source>
</evidence>
<dbReference type="InterPro" id="IPR045087">
    <property type="entry name" value="Cu-oxidase_fam"/>
</dbReference>
<comment type="subunit">
    <text evidence="2">Monomer.</text>
</comment>
<evidence type="ECO:0000313" key="14">
    <source>
        <dbReference type="EMBL" id="MDR7327583.1"/>
    </source>
</evidence>
<gene>
    <name evidence="14" type="ORF">J2S44_007833</name>
</gene>
<dbReference type="GO" id="GO:0016491">
    <property type="term" value="F:oxidoreductase activity"/>
    <property type="evidence" value="ECO:0007669"/>
    <property type="project" value="UniProtKB-KW"/>
</dbReference>
<dbReference type="PANTHER" id="PTHR48267">
    <property type="entry name" value="CUPREDOXIN SUPERFAMILY PROTEIN"/>
    <property type="match status" value="1"/>
</dbReference>
<evidence type="ECO:0000256" key="2">
    <source>
        <dbReference type="ARBA" id="ARBA00011245"/>
    </source>
</evidence>
<feature type="chain" id="PRO_5042082285" description="Multicopper oxidase CueO" evidence="11">
    <location>
        <begin position="22"/>
        <end position="489"/>
    </location>
</feature>
<organism evidence="14 15">
    <name type="scientific">Catenuloplanes niger</name>
    <dbReference type="NCBI Taxonomy" id="587534"/>
    <lineage>
        <taxon>Bacteria</taxon>
        <taxon>Bacillati</taxon>
        <taxon>Actinomycetota</taxon>
        <taxon>Actinomycetes</taxon>
        <taxon>Micromonosporales</taxon>
        <taxon>Micromonosporaceae</taxon>
        <taxon>Catenuloplanes</taxon>
    </lineage>
</organism>
<evidence type="ECO:0000256" key="5">
    <source>
        <dbReference type="ARBA" id="ARBA00038978"/>
    </source>
</evidence>
<evidence type="ECO:0000256" key="8">
    <source>
        <dbReference type="ARBA" id="ARBA00043090"/>
    </source>
</evidence>
<dbReference type="InterPro" id="IPR008972">
    <property type="entry name" value="Cupredoxin"/>
</dbReference>